<reference evidence="1 2" key="1">
    <citation type="journal article" date="2015" name="Nature">
        <title>rRNA introns, odd ribosomes, and small enigmatic genomes across a large radiation of phyla.</title>
        <authorList>
            <person name="Brown C.T."/>
            <person name="Hug L.A."/>
            <person name="Thomas B.C."/>
            <person name="Sharon I."/>
            <person name="Castelle C.J."/>
            <person name="Singh A."/>
            <person name="Wilkins M.J."/>
            <person name="Williams K.H."/>
            <person name="Banfield J.F."/>
        </authorList>
    </citation>
    <scope>NUCLEOTIDE SEQUENCE [LARGE SCALE GENOMIC DNA]</scope>
</reference>
<dbReference type="SUPFAM" id="SSF49265">
    <property type="entry name" value="Fibronectin type III"/>
    <property type="match status" value="1"/>
</dbReference>
<evidence type="ECO:0008006" key="3">
    <source>
        <dbReference type="Google" id="ProtNLM"/>
    </source>
</evidence>
<dbReference type="AlphaFoldDB" id="A0A0G1HSB8"/>
<dbReference type="InterPro" id="IPR036116">
    <property type="entry name" value="FN3_sf"/>
</dbReference>
<dbReference type="STRING" id="1618392.UW41_C0002G0106"/>
<name>A0A0G1HSB8_9BACT</name>
<dbReference type="EMBL" id="LCIE01000002">
    <property type="protein sequence ID" value="KKT49830.1"/>
    <property type="molecule type" value="Genomic_DNA"/>
</dbReference>
<gene>
    <name evidence="1" type="ORF">UW41_C0002G0106</name>
</gene>
<proteinExistence type="predicted"/>
<protein>
    <recommendedName>
        <fullName evidence="3">Fibronectin type-III domain-containing protein</fullName>
    </recommendedName>
</protein>
<sequence>MVQTGAVTLDGNTITAPTCAASPSSSSPNGPSTLASLATAPQYTCPTIGIGIIAPIIIESRRVDADSVFVSWGPYSGTDKFNVRYGMSKDKLLYNVDVTGFSTTINALPSNQPIWVQIAARNECQIGTYEASRLVGGPSLPSAGFGPRENKAPWYFLVSIFNRFLSRR</sequence>
<evidence type="ECO:0000313" key="1">
    <source>
        <dbReference type="EMBL" id="KKT49830.1"/>
    </source>
</evidence>
<comment type="caution">
    <text evidence="1">The sequence shown here is derived from an EMBL/GenBank/DDBJ whole genome shotgun (WGS) entry which is preliminary data.</text>
</comment>
<evidence type="ECO:0000313" key="2">
    <source>
        <dbReference type="Proteomes" id="UP000034172"/>
    </source>
</evidence>
<dbReference type="Proteomes" id="UP000034172">
    <property type="component" value="Unassembled WGS sequence"/>
</dbReference>
<accession>A0A0G1HSB8</accession>
<organism evidence="1 2">
    <name type="scientific">Candidatus Collierbacteria bacterium GW2011_GWC2_44_18</name>
    <dbReference type="NCBI Taxonomy" id="1618392"/>
    <lineage>
        <taxon>Bacteria</taxon>
        <taxon>Candidatus Collieribacteriota</taxon>
    </lineage>
</organism>